<accession>A0A2M7XG39</accession>
<dbReference type="Gene3D" id="3.40.710.10">
    <property type="entry name" value="DD-peptidase/beta-lactamase superfamily"/>
    <property type="match status" value="1"/>
</dbReference>
<evidence type="ECO:0000256" key="6">
    <source>
        <dbReference type="ARBA" id="ARBA00023316"/>
    </source>
</evidence>
<evidence type="ECO:0000313" key="11">
    <source>
        <dbReference type="EMBL" id="PJA46815.1"/>
    </source>
</evidence>
<keyword evidence="5" id="KW-0573">Peptidoglycan synthesis</keyword>
<evidence type="ECO:0000256" key="4">
    <source>
        <dbReference type="ARBA" id="ARBA00022960"/>
    </source>
</evidence>
<keyword evidence="2" id="KW-0732">Signal</keyword>
<sequence>MLMKLIGQAIFAIAMIQILPADAAYLEWIAGAGSFESAQFSGQELSIPTNFLPIAEERVERDFPVKIDTDSYGIVTTAHSALVVDSASGMVLLAKHPNDVRPIGSVTKLMSALVFLDTEPDLTRLVSLDPSLDLVTGGRIYLAFYDPLKLEDVLAASLVGSDNTATESLARFSGMSKEVFVQKMNEKAKDFGMNSTIFTDPTGIDATNTSTATDLIKLLETAETKSILKKYMTSESIQIVQNSGQVITIENTDKLLASYLNEGSYKIVGGKTGYLPQAGYVLVTTIDREGDAVHVVVMGAESKDARVNEAKGLAAWAFKVFSWPQKP</sequence>
<evidence type="ECO:0000256" key="3">
    <source>
        <dbReference type="ARBA" id="ARBA00022801"/>
    </source>
</evidence>
<dbReference type="GO" id="GO:0009002">
    <property type="term" value="F:serine-type D-Ala-D-Ala carboxypeptidase activity"/>
    <property type="evidence" value="ECO:0007669"/>
    <property type="project" value="InterPro"/>
</dbReference>
<dbReference type="GO" id="GO:0008360">
    <property type="term" value="P:regulation of cell shape"/>
    <property type="evidence" value="ECO:0007669"/>
    <property type="project" value="UniProtKB-KW"/>
</dbReference>
<dbReference type="PANTHER" id="PTHR21581:SF26">
    <property type="entry name" value="D-ALANYL-D-ALANINE ENDOPEPTIDASE"/>
    <property type="match status" value="1"/>
</dbReference>
<evidence type="ECO:0000256" key="8">
    <source>
        <dbReference type="PIRSR" id="PIRSR618044-2"/>
    </source>
</evidence>
<dbReference type="GO" id="GO:0006508">
    <property type="term" value="P:proteolysis"/>
    <property type="evidence" value="ECO:0007669"/>
    <property type="project" value="InterPro"/>
</dbReference>
<dbReference type="GO" id="GO:0009252">
    <property type="term" value="P:peptidoglycan biosynthetic process"/>
    <property type="evidence" value="ECO:0007669"/>
    <property type="project" value="UniProtKB-KW"/>
</dbReference>
<dbReference type="InterPro" id="IPR018044">
    <property type="entry name" value="Peptidase_S11"/>
</dbReference>
<feature type="domain" description="Peptidase S11 D-alanyl-D-alanine carboxypeptidase A N-terminal" evidence="10">
    <location>
        <begin position="77"/>
        <end position="301"/>
    </location>
</feature>
<dbReference type="SUPFAM" id="SSF56601">
    <property type="entry name" value="beta-lactamase/transpeptidase-like"/>
    <property type="match status" value="1"/>
</dbReference>
<protein>
    <recommendedName>
        <fullName evidence="10">Peptidase S11 D-alanyl-D-alanine carboxypeptidase A N-terminal domain-containing protein</fullName>
    </recommendedName>
</protein>
<gene>
    <name evidence="11" type="ORF">CO173_01165</name>
</gene>
<keyword evidence="6" id="KW-0961">Cell wall biogenesis/degradation</keyword>
<evidence type="ECO:0000256" key="5">
    <source>
        <dbReference type="ARBA" id="ARBA00022984"/>
    </source>
</evidence>
<feature type="active site" description="Proton acceptor" evidence="7">
    <location>
        <position position="108"/>
    </location>
</feature>
<evidence type="ECO:0000259" key="10">
    <source>
        <dbReference type="Pfam" id="PF00768"/>
    </source>
</evidence>
<dbReference type="EMBL" id="PFWT01000007">
    <property type="protein sequence ID" value="PJA46815.1"/>
    <property type="molecule type" value="Genomic_DNA"/>
</dbReference>
<reference evidence="12" key="1">
    <citation type="submission" date="2017-09" db="EMBL/GenBank/DDBJ databases">
        <title>Depth-based differentiation of microbial function through sediment-hosted aquifers and enrichment of novel symbionts in the deep terrestrial subsurface.</title>
        <authorList>
            <person name="Probst A.J."/>
            <person name="Ladd B."/>
            <person name="Jarett J.K."/>
            <person name="Geller-Mcgrath D.E."/>
            <person name="Sieber C.M.K."/>
            <person name="Emerson J.B."/>
            <person name="Anantharaman K."/>
            <person name="Thomas B.C."/>
            <person name="Malmstrom R."/>
            <person name="Stieglmeier M."/>
            <person name="Klingl A."/>
            <person name="Woyke T."/>
            <person name="Ryan C.M."/>
            <person name="Banfield J.F."/>
        </authorList>
    </citation>
    <scope>NUCLEOTIDE SEQUENCE [LARGE SCALE GENOMIC DNA]</scope>
</reference>
<feature type="active site" description="Acyl-ester intermediate" evidence="7">
    <location>
        <position position="105"/>
    </location>
</feature>
<name>A0A2M7XG39_9BACT</name>
<dbReference type="AlphaFoldDB" id="A0A2M7XG39"/>
<organism evidence="11 12">
    <name type="scientific">Candidatus Uhrbacteria bacterium CG_4_9_14_3_um_filter_41_35</name>
    <dbReference type="NCBI Taxonomy" id="1975034"/>
    <lineage>
        <taxon>Bacteria</taxon>
        <taxon>Candidatus Uhriibacteriota</taxon>
    </lineage>
</organism>
<dbReference type="PRINTS" id="PR00725">
    <property type="entry name" value="DADACBPTASE1"/>
</dbReference>
<keyword evidence="3" id="KW-0378">Hydrolase</keyword>
<evidence type="ECO:0000256" key="1">
    <source>
        <dbReference type="ARBA" id="ARBA00007164"/>
    </source>
</evidence>
<feature type="active site" evidence="7">
    <location>
        <position position="161"/>
    </location>
</feature>
<keyword evidence="4" id="KW-0133">Cell shape</keyword>
<evidence type="ECO:0000256" key="2">
    <source>
        <dbReference type="ARBA" id="ARBA00022729"/>
    </source>
</evidence>
<dbReference type="Proteomes" id="UP000231263">
    <property type="component" value="Unassembled WGS sequence"/>
</dbReference>
<dbReference type="GO" id="GO:0071555">
    <property type="term" value="P:cell wall organization"/>
    <property type="evidence" value="ECO:0007669"/>
    <property type="project" value="UniProtKB-KW"/>
</dbReference>
<dbReference type="InterPro" id="IPR012338">
    <property type="entry name" value="Beta-lactam/transpept-like"/>
</dbReference>
<comment type="caution">
    <text evidence="11">The sequence shown here is derived from an EMBL/GenBank/DDBJ whole genome shotgun (WGS) entry which is preliminary data.</text>
</comment>
<feature type="binding site" evidence="8">
    <location>
        <position position="271"/>
    </location>
    <ligand>
        <name>substrate</name>
    </ligand>
</feature>
<evidence type="ECO:0000256" key="7">
    <source>
        <dbReference type="PIRSR" id="PIRSR618044-1"/>
    </source>
</evidence>
<evidence type="ECO:0000313" key="12">
    <source>
        <dbReference type="Proteomes" id="UP000231263"/>
    </source>
</evidence>
<comment type="similarity">
    <text evidence="1 9">Belongs to the peptidase S11 family.</text>
</comment>
<dbReference type="PANTHER" id="PTHR21581">
    <property type="entry name" value="D-ALANYL-D-ALANINE CARBOXYPEPTIDASE"/>
    <property type="match status" value="1"/>
</dbReference>
<evidence type="ECO:0000256" key="9">
    <source>
        <dbReference type="RuleBase" id="RU004016"/>
    </source>
</evidence>
<dbReference type="Pfam" id="PF00768">
    <property type="entry name" value="Peptidase_S11"/>
    <property type="match status" value="1"/>
</dbReference>
<proteinExistence type="inferred from homology"/>
<dbReference type="InterPro" id="IPR001967">
    <property type="entry name" value="Peptidase_S11_N"/>
</dbReference>